<evidence type="ECO:0000313" key="1">
    <source>
        <dbReference type="EMBL" id="AFZ34591.1"/>
    </source>
</evidence>
<dbReference type="STRING" id="111780.Sta7437_1011"/>
<dbReference type="EMBL" id="CP003653">
    <property type="protein sequence ID" value="AFZ34591.1"/>
    <property type="molecule type" value="Genomic_DNA"/>
</dbReference>
<dbReference type="RefSeq" id="WP_015192264.1">
    <property type="nucleotide sequence ID" value="NC_019748.1"/>
</dbReference>
<sequence>MLVILTEEQILSPQKVCPTCLMADQSGSPRWHHGKLFCGHALQKSEERQATIYECQMGFRIANIQ</sequence>
<dbReference type="eggNOG" id="ENOG50330SB">
    <property type="taxonomic scope" value="Bacteria"/>
</dbReference>
<reference evidence="2" key="1">
    <citation type="journal article" date="2013" name="Proc. Natl. Acad. Sci. U.S.A.">
        <title>Improving the coverage of the cyanobacterial phylum using diversity-driven genome sequencing.</title>
        <authorList>
            <person name="Shih P.M."/>
            <person name="Wu D."/>
            <person name="Latifi A."/>
            <person name="Axen S.D."/>
            <person name="Fewer D.P."/>
            <person name="Talla E."/>
            <person name="Calteau A."/>
            <person name="Cai F."/>
            <person name="Tandeau de Marsac N."/>
            <person name="Rippka R."/>
            <person name="Herdman M."/>
            <person name="Sivonen K."/>
            <person name="Coursin T."/>
            <person name="Laurent T."/>
            <person name="Goodwin L."/>
            <person name="Nolan M."/>
            <person name="Davenport K.W."/>
            <person name="Han C.S."/>
            <person name="Rubin E.M."/>
            <person name="Eisen J.A."/>
            <person name="Woyke T."/>
            <person name="Gugger M."/>
            <person name="Kerfeld C.A."/>
        </authorList>
    </citation>
    <scope>NUCLEOTIDE SEQUENCE [LARGE SCALE GENOMIC DNA]</scope>
    <source>
        <strain evidence="2">ATCC 29371 / PCC 7437</strain>
    </source>
</reference>
<evidence type="ECO:0000313" key="2">
    <source>
        <dbReference type="Proteomes" id="UP000010473"/>
    </source>
</evidence>
<accession>K9XRB9</accession>
<dbReference type="KEGG" id="scs:Sta7437_1011"/>
<dbReference type="OrthoDB" id="515521at2"/>
<dbReference type="Proteomes" id="UP000010473">
    <property type="component" value="Chromosome"/>
</dbReference>
<dbReference type="AlphaFoldDB" id="K9XRB9"/>
<name>K9XRB9_STAC7</name>
<dbReference type="PATRIC" id="fig|111780.3.peg.1052"/>
<gene>
    <name evidence="1" type="ordered locus">Sta7437_1011</name>
</gene>
<dbReference type="HOGENOM" id="CLU_2857959_0_0_3"/>
<protein>
    <submittedName>
        <fullName evidence="1">Uncharacterized protein</fullName>
    </submittedName>
</protein>
<keyword evidence="2" id="KW-1185">Reference proteome</keyword>
<proteinExistence type="predicted"/>
<organism evidence="1 2">
    <name type="scientific">Stanieria cyanosphaera (strain ATCC 29371 / PCC 7437)</name>
    <dbReference type="NCBI Taxonomy" id="111780"/>
    <lineage>
        <taxon>Bacteria</taxon>
        <taxon>Bacillati</taxon>
        <taxon>Cyanobacteriota</taxon>
        <taxon>Cyanophyceae</taxon>
        <taxon>Pleurocapsales</taxon>
        <taxon>Dermocarpellaceae</taxon>
        <taxon>Stanieria</taxon>
    </lineage>
</organism>